<proteinExistence type="predicted"/>
<comment type="caution">
    <text evidence="1">The sequence shown here is derived from an EMBL/GenBank/DDBJ whole genome shotgun (WGS) entry which is preliminary data.</text>
</comment>
<evidence type="ECO:0000313" key="2">
    <source>
        <dbReference type="Proteomes" id="UP000292884"/>
    </source>
</evidence>
<dbReference type="OrthoDB" id="931855at2"/>
<gene>
    <name evidence="1" type="ORF">EZ428_18830</name>
</gene>
<sequence>MMKSLKPLGCILICGLLTLSVDAQKRKKTTTKPRLVFQSGFEGNTKVVQEPNTNDHGALKEHMEGYDNSLKGKSNWNKDWFPELKGGYMEVQYTGGDSTKRFAKVVPEPGNPQNHVLKYWLDDSWLASEGQQKARIQTNLYGIKGEYKEIYQSVRVFLTKDFEVVKNYPHGISWCTITEFWNNEWWVETERYGFRTTLGIGKPTAQSSELNFILNAENAGQKEVWAGNNTKVKVPIGKWFTMEYYFKEGNAKTGRFWMAITPEGGSKQVVFDVHNFTHMTKDPAPNGLTGYNPMKLYTSKELISYVKSQGKTLQVYWDDFRLWENKKP</sequence>
<dbReference type="AlphaFoldDB" id="A0A4R0MRN4"/>
<dbReference type="EMBL" id="SJSK01000005">
    <property type="protein sequence ID" value="TCC88694.1"/>
    <property type="molecule type" value="Genomic_DNA"/>
</dbReference>
<evidence type="ECO:0000313" key="1">
    <source>
        <dbReference type="EMBL" id="TCC88694.1"/>
    </source>
</evidence>
<dbReference type="RefSeq" id="WP_131554748.1">
    <property type="nucleotide sequence ID" value="NZ_SJSK01000005.1"/>
</dbReference>
<name>A0A4R0MRN4_9SPHI</name>
<accession>A0A4R0MRN4</accession>
<reference evidence="1 2" key="1">
    <citation type="submission" date="2019-02" db="EMBL/GenBank/DDBJ databases">
        <title>Pedobacter sp. RP-1-13 sp. nov., isolated from Arctic soil.</title>
        <authorList>
            <person name="Dahal R.H."/>
        </authorList>
    </citation>
    <scope>NUCLEOTIDE SEQUENCE [LARGE SCALE GENOMIC DNA]</scope>
    <source>
        <strain evidence="1 2">RP-1-13</strain>
    </source>
</reference>
<organism evidence="1 2">
    <name type="scientific">Pedobacter frigiditerrae</name>
    <dbReference type="NCBI Taxonomy" id="2530452"/>
    <lineage>
        <taxon>Bacteria</taxon>
        <taxon>Pseudomonadati</taxon>
        <taxon>Bacteroidota</taxon>
        <taxon>Sphingobacteriia</taxon>
        <taxon>Sphingobacteriales</taxon>
        <taxon>Sphingobacteriaceae</taxon>
        <taxon>Pedobacter</taxon>
    </lineage>
</organism>
<dbReference type="Proteomes" id="UP000292884">
    <property type="component" value="Unassembled WGS sequence"/>
</dbReference>
<keyword evidence="2" id="KW-1185">Reference proteome</keyword>
<protein>
    <submittedName>
        <fullName evidence="1">Uncharacterized protein</fullName>
    </submittedName>
</protein>